<keyword evidence="3" id="KW-1185">Reference proteome</keyword>
<feature type="transmembrane region" description="Helical" evidence="1">
    <location>
        <begin position="76"/>
        <end position="97"/>
    </location>
</feature>
<feature type="transmembrane region" description="Helical" evidence="1">
    <location>
        <begin position="15"/>
        <end position="38"/>
    </location>
</feature>
<proteinExistence type="predicted"/>
<evidence type="ECO:0000313" key="3">
    <source>
        <dbReference type="Proteomes" id="UP000320055"/>
    </source>
</evidence>
<feature type="transmembrane region" description="Helical" evidence="1">
    <location>
        <begin position="50"/>
        <end position="70"/>
    </location>
</feature>
<dbReference type="AlphaFoldDB" id="A0A563VU78"/>
<keyword evidence="1" id="KW-1133">Transmembrane helix</keyword>
<reference evidence="2 3" key="1">
    <citation type="submission" date="2019-01" db="EMBL/GenBank/DDBJ databases">
        <authorList>
            <person name="Brito A."/>
        </authorList>
    </citation>
    <scope>NUCLEOTIDE SEQUENCE [LARGE SCALE GENOMIC DNA]</scope>
    <source>
        <strain evidence="2">1</strain>
    </source>
</reference>
<organism evidence="2 3">
    <name type="scientific">Hyella patelloides LEGE 07179</name>
    <dbReference type="NCBI Taxonomy" id="945734"/>
    <lineage>
        <taxon>Bacteria</taxon>
        <taxon>Bacillati</taxon>
        <taxon>Cyanobacteriota</taxon>
        <taxon>Cyanophyceae</taxon>
        <taxon>Pleurocapsales</taxon>
        <taxon>Hyellaceae</taxon>
        <taxon>Hyella</taxon>
    </lineage>
</organism>
<gene>
    <name evidence="2" type="ORF">H1P_30039</name>
</gene>
<sequence>MFDLEPIFQFSRNNCITICAFLVPANLLTTVQTFIMVVSQRSPLRVRLCATVAVTFALTLFLHVATWFMIGVITPVTFILAGLGATCIIINLILVVYQSRFGEQYSALQERSLRSLREYLLEWKQTIKKFAQ</sequence>
<dbReference type="EMBL" id="CAACVJ010000223">
    <property type="protein sequence ID" value="VEP14963.1"/>
    <property type="molecule type" value="Genomic_DNA"/>
</dbReference>
<name>A0A563VU78_9CYAN</name>
<keyword evidence="1" id="KW-0812">Transmembrane</keyword>
<dbReference type="Proteomes" id="UP000320055">
    <property type="component" value="Unassembled WGS sequence"/>
</dbReference>
<protein>
    <submittedName>
        <fullName evidence="2">Uncharacterized protein</fullName>
    </submittedName>
</protein>
<keyword evidence="1" id="KW-0472">Membrane</keyword>
<accession>A0A563VU78</accession>
<evidence type="ECO:0000256" key="1">
    <source>
        <dbReference type="SAM" id="Phobius"/>
    </source>
</evidence>
<evidence type="ECO:0000313" key="2">
    <source>
        <dbReference type="EMBL" id="VEP14963.1"/>
    </source>
</evidence>